<accession>A0ABT4ATB7</accession>
<evidence type="ECO:0000313" key="3">
    <source>
        <dbReference type="Proteomes" id="UP001151002"/>
    </source>
</evidence>
<dbReference type="RefSeq" id="WP_267561446.1">
    <property type="nucleotide sequence ID" value="NZ_JAPNTZ010000002.1"/>
</dbReference>
<comment type="caution">
    <text evidence="2">The sequence shown here is derived from an EMBL/GenBank/DDBJ whole genome shotgun (WGS) entry which is preliminary data.</text>
</comment>
<evidence type="ECO:0000313" key="2">
    <source>
        <dbReference type="EMBL" id="MCY1137498.1"/>
    </source>
</evidence>
<evidence type="ECO:0000256" key="1">
    <source>
        <dbReference type="SAM" id="MobiDB-lite"/>
    </source>
</evidence>
<feature type="region of interest" description="Disordered" evidence="1">
    <location>
        <begin position="56"/>
        <end position="78"/>
    </location>
</feature>
<protein>
    <submittedName>
        <fullName evidence="2">Uncharacterized protein</fullName>
    </submittedName>
</protein>
<dbReference type="EMBL" id="JAPNTZ010000002">
    <property type="protein sequence ID" value="MCY1137498.1"/>
    <property type="molecule type" value="Genomic_DNA"/>
</dbReference>
<gene>
    <name evidence="2" type="ORF">OWR29_05760</name>
</gene>
<feature type="compositionally biased region" description="Basic and acidic residues" evidence="1">
    <location>
        <begin position="56"/>
        <end position="73"/>
    </location>
</feature>
<organism evidence="2 3">
    <name type="scientific">Paractinoplanes pyxinae</name>
    <dbReference type="NCBI Taxonomy" id="2997416"/>
    <lineage>
        <taxon>Bacteria</taxon>
        <taxon>Bacillati</taxon>
        <taxon>Actinomycetota</taxon>
        <taxon>Actinomycetes</taxon>
        <taxon>Micromonosporales</taxon>
        <taxon>Micromonosporaceae</taxon>
        <taxon>Paractinoplanes</taxon>
    </lineage>
</organism>
<proteinExistence type="predicted"/>
<name>A0ABT4ATB7_9ACTN</name>
<keyword evidence="3" id="KW-1185">Reference proteome</keyword>
<sequence>MPNRFDRPIWITGRRTQWNVSPLSGFIRISNSDLVPFLLPALRSWTAFDDKLPAGQHVDHAAEGHPSHRRPGDRSGAVRQRLLSQLTSTSRAAGERRVILIG</sequence>
<dbReference type="Proteomes" id="UP001151002">
    <property type="component" value="Unassembled WGS sequence"/>
</dbReference>
<reference evidence="2" key="1">
    <citation type="submission" date="2022-11" db="EMBL/GenBank/DDBJ databases">
        <authorList>
            <person name="Somphong A."/>
            <person name="Phongsopitanun W."/>
        </authorList>
    </citation>
    <scope>NUCLEOTIDE SEQUENCE</scope>
    <source>
        <strain evidence="2">Pm04-4</strain>
    </source>
</reference>